<dbReference type="OrthoDB" id="3005190at2759"/>
<dbReference type="EMBL" id="KN882013">
    <property type="protein sequence ID" value="KIY47095.1"/>
    <property type="molecule type" value="Genomic_DNA"/>
</dbReference>
<gene>
    <name evidence="1" type="ORF">FISHEDRAFT_75006</name>
</gene>
<sequence>MSVDALPHDSFPALEELTLELYARTMEFSTQAFSGSRMLRRLSFITHSEALSDIGRVLVDFPFAQITDAFICSSSCMIFDFVKKLESLRTATFIAQEFRGGTLAFAEPVDLPIETLELQGRHDEFEPFLRSFSLPRLREFRCNLTHPSFDDGFFDADDAHAPTLQHFIARSTSIARLIMENMDEWLLYIFEDSHTFESIEEFKICVDGEGLSLWPHFMKMLTYHPTSSVLPLFPRLRGVEFDIRSSRQQDTEVERIDDSLAVMILSRYNAVQHEEMWLLERCHYCWKEYAGTSTAREHFSVQLQSCFDDGLVMEGFA</sequence>
<evidence type="ECO:0000313" key="2">
    <source>
        <dbReference type="Proteomes" id="UP000054144"/>
    </source>
</evidence>
<name>A0A0D7A8N6_9AGAR</name>
<keyword evidence="2" id="KW-1185">Reference proteome</keyword>
<evidence type="ECO:0000313" key="1">
    <source>
        <dbReference type="EMBL" id="KIY47095.1"/>
    </source>
</evidence>
<reference evidence="1 2" key="1">
    <citation type="journal article" date="2015" name="Fungal Genet. Biol.">
        <title>Evolution of novel wood decay mechanisms in Agaricales revealed by the genome sequences of Fistulina hepatica and Cylindrobasidium torrendii.</title>
        <authorList>
            <person name="Floudas D."/>
            <person name="Held B.W."/>
            <person name="Riley R."/>
            <person name="Nagy L.G."/>
            <person name="Koehler G."/>
            <person name="Ransdell A.S."/>
            <person name="Younus H."/>
            <person name="Chow J."/>
            <person name="Chiniquy J."/>
            <person name="Lipzen A."/>
            <person name="Tritt A."/>
            <person name="Sun H."/>
            <person name="Haridas S."/>
            <person name="LaButti K."/>
            <person name="Ohm R.A."/>
            <person name="Kues U."/>
            <person name="Blanchette R.A."/>
            <person name="Grigoriev I.V."/>
            <person name="Minto R.E."/>
            <person name="Hibbett D.S."/>
        </authorList>
    </citation>
    <scope>NUCLEOTIDE SEQUENCE [LARGE SCALE GENOMIC DNA]</scope>
    <source>
        <strain evidence="1 2">ATCC 64428</strain>
    </source>
</reference>
<accession>A0A0D7A8N6</accession>
<dbReference type="Proteomes" id="UP000054144">
    <property type="component" value="Unassembled WGS sequence"/>
</dbReference>
<proteinExistence type="predicted"/>
<dbReference type="AlphaFoldDB" id="A0A0D7A8N6"/>
<protein>
    <submittedName>
        <fullName evidence="1">Uncharacterized protein</fullName>
    </submittedName>
</protein>
<organism evidence="1 2">
    <name type="scientific">Fistulina hepatica ATCC 64428</name>
    <dbReference type="NCBI Taxonomy" id="1128425"/>
    <lineage>
        <taxon>Eukaryota</taxon>
        <taxon>Fungi</taxon>
        <taxon>Dikarya</taxon>
        <taxon>Basidiomycota</taxon>
        <taxon>Agaricomycotina</taxon>
        <taxon>Agaricomycetes</taxon>
        <taxon>Agaricomycetidae</taxon>
        <taxon>Agaricales</taxon>
        <taxon>Fistulinaceae</taxon>
        <taxon>Fistulina</taxon>
    </lineage>
</organism>